<organism evidence="2 3">
    <name type="scientific">Lophiotrema nucula</name>
    <dbReference type="NCBI Taxonomy" id="690887"/>
    <lineage>
        <taxon>Eukaryota</taxon>
        <taxon>Fungi</taxon>
        <taxon>Dikarya</taxon>
        <taxon>Ascomycota</taxon>
        <taxon>Pezizomycotina</taxon>
        <taxon>Dothideomycetes</taxon>
        <taxon>Pleosporomycetidae</taxon>
        <taxon>Pleosporales</taxon>
        <taxon>Lophiotremataceae</taxon>
        <taxon>Lophiotrema</taxon>
    </lineage>
</organism>
<proteinExistence type="predicted"/>
<accession>A0A6A5Z5K2</accession>
<evidence type="ECO:0008006" key="4">
    <source>
        <dbReference type="Google" id="ProtNLM"/>
    </source>
</evidence>
<dbReference type="EMBL" id="ML977327">
    <property type="protein sequence ID" value="KAF2113601.1"/>
    <property type="molecule type" value="Genomic_DNA"/>
</dbReference>
<gene>
    <name evidence="2" type="ORF">BDV96DRAFT_115061</name>
</gene>
<evidence type="ECO:0000313" key="3">
    <source>
        <dbReference type="Proteomes" id="UP000799770"/>
    </source>
</evidence>
<evidence type="ECO:0000256" key="1">
    <source>
        <dbReference type="SAM" id="SignalP"/>
    </source>
</evidence>
<evidence type="ECO:0000313" key="2">
    <source>
        <dbReference type="EMBL" id="KAF2113601.1"/>
    </source>
</evidence>
<name>A0A6A5Z5K2_9PLEO</name>
<sequence length="79" mass="8290">MVFATLSTTFLQAGVLSEASWFLLLSRCVLACDVGLAEDGEGGVRSFAEFGAVARLQFTGNSTSGFWSVVQPLGGGERI</sequence>
<keyword evidence="3" id="KW-1185">Reference proteome</keyword>
<keyword evidence="1" id="KW-0732">Signal</keyword>
<dbReference type="Proteomes" id="UP000799770">
    <property type="component" value="Unassembled WGS sequence"/>
</dbReference>
<reference evidence="2" key="1">
    <citation type="journal article" date="2020" name="Stud. Mycol.">
        <title>101 Dothideomycetes genomes: a test case for predicting lifestyles and emergence of pathogens.</title>
        <authorList>
            <person name="Haridas S."/>
            <person name="Albert R."/>
            <person name="Binder M."/>
            <person name="Bloem J."/>
            <person name="Labutti K."/>
            <person name="Salamov A."/>
            <person name="Andreopoulos B."/>
            <person name="Baker S."/>
            <person name="Barry K."/>
            <person name="Bills G."/>
            <person name="Bluhm B."/>
            <person name="Cannon C."/>
            <person name="Castanera R."/>
            <person name="Culley D."/>
            <person name="Daum C."/>
            <person name="Ezra D."/>
            <person name="Gonzalez J."/>
            <person name="Henrissat B."/>
            <person name="Kuo A."/>
            <person name="Liang C."/>
            <person name="Lipzen A."/>
            <person name="Lutzoni F."/>
            <person name="Magnuson J."/>
            <person name="Mondo S."/>
            <person name="Nolan M."/>
            <person name="Ohm R."/>
            <person name="Pangilinan J."/>
            <person name="Park H.-J."/>
            <person name="Ramirez L."/>
            <person name="Alfaro M."/>
            <person name="Sun H."/>
            <person name="Tritt A."/>
            <person name="Yoshinaga Y."/>
            <person name="Zwiers L.-H."/>
            <person name="Turgeon B."/>
            <person name="Goodwin S."/>
            <person name="Spatafora J."/>
            <person name="Crous P."/>
            <person name="Grigoriev I."/>
        </authorList>
    </citation>
    <scope>NUCLEOTIDE SEQUENCE</scope>
    <source>
        <strain evidence="2">CBS 627.86</strain>
    </source>
</reference>
<feature type="chain" id="PRO_5025535989" description="Secreted protein" evidence="1">
    <location>
        <begin position="32"/>
        <end position="79"/>
    </location>
</feature>
<dbReference type="AlphaFoldDB" id="A0A6A5Z5K2"/>
<feature type="signal peptide" evidence="1">
    <location>
        <begin position="1"/>
        <end position="31"/>
    </location>
</feature>
<protein>
    <recommendedName>
        <fullName evidence="4">Secreted protein</fullName>
    </recommendedName>
</protein>